<dbReference type="SMART" id="SM00897">
    <property type="entry name" value="FIST"/>
    <property type="match status" value="1"/>
</dbReference>
<feature type="domain" description="FIST C-domain" evidence="2">
    <location>
        <begin position="227"/>
        <end position="357"/>
    </location>
</feature>
<comment type="caution">
    <text evidence="3">The sequence shown here is derived from an EMBL/GenBank/DDBJ whole genome shotgun (WGS) entry which is preliminary data.</text>
</comment>
<name>A0A1T1HDM4_OCELI</name>
<protein>
    <recommendedName>
        <fullName evidence="5">GfdT protein</fullName>
    </recommendedName>
</protein>
<dbReference type="EMBL" id="MTSD02000002">
    <property type="protein sequence ID" value="OOV87961.1"/>
    <property type="molecule type" value="Genomic_DNA"/>
</dbReference>
<proteinExistence type="predicted"/>
<organism evidence="3 4">
    <name type="scientific">Oceanospirillum linum</name>
    <dbReference type="NCBI Taxonomy" id="966"/>
    <lineage>
        <taxon>Bacteria</taxon>
        <taxon>Pseudomonadati</taxon>
        <taxon>Pseudomonadota</taxon>
        <taxon>Gammaproteobacteria</taxon>
        <taxon>Oceanospirillales</taxon>
        <taxon>Oceanospirillaceae</taxon>
        <taxon>Oceanospirillum</taxon>
    </lineage>
</organism>
<accession>A0A1T1HDM4</accession>
<dbReference type="PANTHER" id="PTHR40252">
    <property type="entry name" value="BLR0328 PROTEIN"/>
    <property type="match status" value="1"/>
</dbReference>
<dbReference type="Pfam" id="PF10442">
    <property type="entry name" value="FIST_C"/>
    <property type="match status" value="1"/>
</dbReference>
<dbReference type="PANTHER" id="PTHR40252:SF2">
    <property type="entry name" value="BLR0328 PROTEIN"/>
    <property type="match status" value="1"/>
</dbReference>
<gene>
    <name evidence="3" type="ORF">BTA35_0207230</name>
</gene>
<evidence type="ECO:0000259" key="2">
    <source>
        <dbReference type="SMART" id="SM01204"/>
    </source>
</evidence>
<sequence>MTAVSHLQEAAECAAELQQTFGNTQLKWVLFFCSAQLDVEALATELECLMPDKTIIGCTSAGELSPAGYCQRSVTAVAFPEAAFHIETALIEHLDQFDFTKAQQQVSHMLERCQLKQKAPLKGHTFLLTLLDGMSDHEEVVLNILNAVLGSTPMLGGSAGDDLDFSHTQVVYQGKSYQNAAVLMLVNTACPFMVFSQKHVEDTDELFVATKVDSEHRRVYELNAQPAAEVYANAIGVALDQLTPTVFARHTLSVRIAGESFVRAVQSANDDGSLSFYCAVERGIVLRRNQHLDIPQALDLLLSRIDERLGEQQLILGFDCIFRQLELRTLNKLSRVSDRLSYHPVVGFNTYGEHVNGIHLNATFTGVAIGLGQKKSAEL</sequence>
<evidence type="ECO:0008006" key="5">
    <source>
        <dbReference type="Google" id="ProtNLM"/>
    </source>
</evidence>
<dbReference type="NCBIfam" id="NF041558">
    <property type="entry name" value="NosP"/>
    <property type="match status" value="1"/>
</dbReference>
<reference evidence="3" key="1">
    <citation type="submission" date="2017-02" db="EMBL/GenBank/DDBJ databases">
        <title>Draft Genome Sequence of the Salt Water Bacterium Oceanospirillum linum ATCC 11336.</title>
        <authorList>
            <person name="Trachtenberg A.M."/>
            <person name="Carney J.G."/>
            <person name="Linnane J.D."/>
            <person name="Rheaume B.A."/>
            <person name="Pitts N.L."/>
            <person name="Mykles D.L."/>
            <person name="Maclea K.S."/>
        </authorList>
    </citation>
    <scope>NUCLEOTIDE SEQUENCE [LARGE SCALE GENOMIC DNA]</scope>
    <source>
        <strain evidence="3">ATCC 11336</strain>
    </source>
</reference>
<feature type="domain" description="FIST" evidence="1">
    <location>
        <begin position="25"/>
        <end position="226"/>
    </location>
</feature>
<dbReference type="Proteomes" id="UP000190064">
    <property type="component" value="Unassembled WGS sequence"/>
</dbReference>
<dbReference type="InterPro" id="IPR019494">
    <property type="entry name" value="FIST_C"/>
</dbReference>
<dbReference type="Pfam" id="PF08495">
    <property type="entry name" value="FIST"/>
    <property type="match status" value="1"/>
</dbReference>
<keyword evidence="4" id="KW-1185">Reference proteome</keyword>
<dbReference type="SMART" id="SM01204">
    <property type="entry name" value="FIST_C"/>
    <property type="match status" value="1"/>
</dbReference>
<dbReference type="STRING" id="966.BTA35_0207230"/>
<dbReference type="InterPro" id="IPR013702">
    <property type="entry name" value="FIST_domain_N"/>
</dbReference>
<evidence type="ECO:0000313" key="4">
    <source>
        <dbReference type="Proteomes" id="UP000190064"/>
    </source>
</evidence>
<evidence type="ECO:0000313" key="3">
    <source>
        <dbReference type="EMBL" id="OOV87961.1"/>
    </source>
</evidence>
<dbReference type="AlphaFoldDB" id="A0A1T1HDM4"/>
<evidence type="ECO:0000259" key="1">
    <source>
        <dbReference type="SMART" id="SM00897"/>
    </source>
</evidence>